<name>A0A1B0B131_9MUSC</name>
<proteinExistence type="predicted"/>
<sequence>MKYDCHGTGVLFLQLRQNKQRPQHKSQRRGGNPSRDVVTTTQHNTTQHNTTQHNTKHKSAKVNHSLGILMTDDDDDDDDDNDNDNDDNNNDSLLEEFTCNNTSTHKLISFTVKIHWITGKCDIILRQASRISKVQHNTNISSLNQRQITAAAT</sequence>
<reference evidence="2" key="2">
    <citation type="submission" date="2020-05" db="UniProtKB">
        <authorList>
            <consortium name="EnsemblMetazoa"/>
        </authorList>
    </citation>
    <scope>IDENTIFICATION</scope>
    <source>
        <strain evidence="2">IAEA</strain>
    </source>
</reference>
<feature type="compositionally biased region" description="Basic residues" evidence="1">
    <location>
        <begin position="18"/>
        <end position="28"/>
    </location>
</feature>
<dbReference type="EMBL" id="JXJN01006967">
    <property type="status" value="NOT_ANNOTATED_CDS"/>
    <property type="molecule type" value="Genomic_DNA"/>
</dbReference>
<feature type="compositionally biased region" description="Acidic residues" evidence="1">
    <location>
        <begin position="71"/>
        <end position="89"/>
    </location>
</feature>
<evidence type="ECO:0000313" key="3">
    <source>
        <dbReference type="Proteomes" id="UP000092460"/>
    </source>
</evidence>
<dbReference type="Proteomes" id="UP000092460">
    <property type="component" value="Unassembled WGS sequence"/>
</dbReference>
<accession>A0A1B0B131</accession>
<protein>
    <submittedName>
        <fullName evidence="2">Uncharacterized protein</fullName>
    </submittedName>
</protein>
<reference evidence="3" key="1">
    <citation type="submission" date="2015-01" db="EMBL/GenBank/DDBJ databases">
        <authorList>
            <person name="Aksoy S."/>
            <person name="Warren W."/>
            <person name="Wilson R.K."/>
        </authorList>
    </citation>
    <scope>NUCLEOTIDE SEQUENCE [LARGE SCALE GENOMIC DNA]</scope>
    <source>
        <strain evidence="3">IAEA</strain>
    </source>
</reference>
<organism evidence="2 3">
    <name type="scientific">Glossina palpalis gambiensis</name>
    <dbReference type="NCBI Taxonomy" id="67801"/>
    <lineage>
        <taxon>Eukaryota</taxon>
        <taxon>Metazoa</taxon>
        <taxon>Ecdysozoa</taxon>
        <taxon>Arthropoda</taxon>
        <taxon>Hexapoda</taxon>
        <taxon>Insecta</taxon>
        <taxon>Pterygota</taxon>
        <taxon>Neoptera</taxon>
        <taxon>Endopterygota</taxon>
        <taxon>Diptera</taxon>
        <taxon>Brachycera</taxon>
        <taxon>Muscomorpha</taxon>
        <taxon>Hippoboscoidea</taxon>
        <taxon>Glossinidae</taxon>
        <taxon>Glossina</taxon>
    </lineage>
</organism>
<dbReference type="VEuPathDB" id="VectorBase:GPPI015327"/>
<feature type="compositionally biased region" description="Low complexity" evidence="1">
    <location>
        <begin position="39"/>
        <end position="53"/>
    </location>
</feature>
<dbReference type="AlphaFoldDB" id="A0A1B0B131"/>
<evidence type="ECO:0000313" key="2">
    <source>
        <dbReference type="EnsemblMetazoa" id="GPPI015327-PA"/>
    </source>
</evidence>
<feature type="region of interest" description="Disordered" evidence="1">
    <location>
        <begin position="14"/>
        <end position="89"/>
    </location>
</feature>
<keyword evidence="3" id="KW-1185">Reference proteome</keyword>
<dbReference type="EnsemblMetazoa" id="GPPI015327-RA">
    <property type="protein sequence ID" value="GPPI015327-PA"/>
    <property type="gene ID" value="GPPI015327"/>
</dbReference>
<evidence type="ECO:0000256" key="1">
    <source>
        <dbReference type="SAM" id="MobiDB-lite"/>
    </source>
</evidence>